<dbReference type="Pfam" id="PF01595">
    <property type="entry name" value="CNNM"/>
    <property type="match status" value="1"/>
</dbReference>
<evidence type="ECO:0000256" key="6">
    <source>
        <dbReference type="ARBA" id="ARBA00022989"/>
    </source>
</evidence>
<dbReference type="SMART" id="SM01091">
    <property type="entry name" value="CorC_HlyC"/>
    <property type="match status" value="1"/>
</dbReference>
<evidence type="ECO:0000256" key="8">
    <source>
        <dbReference type="ARBA" id="ARBA00023136"/>
    </source>
</evidence>
<keyword evidence="13" id="KW-1185">Reference proteome</keyword>
<keyword evidence="8 10" id="KW-0472">Membrane</keyword>
<comment type="similarity">
    <text evidence="2">Belongs to the UPF0053 family.</text>
</comment>
<evidence type="ECO:0000256" key="1">
    <source>
        <dbReference type="ARBA" id="ARBA00004651"/>
    </source>
</evidence>
<feature type="domain" description="CBS" evidence="11">
    <location>
        <begin position="267"/>
        <end position="324"/>
    </location>
</feature>
<dbReference type="SUPFAM" id="SSF54631">
    <property type="entry name" value="CBS-domain pair"/>
    <property type="match status" value="1"/>
</dbReference>
<keyword evidence="5" id="KW-0677">Repeat</keyword>
<dbReference type="CDD" id="cd04590">
    <property type="entry name" value="CBS_pair_CorC_HlyC_assoc"/>
    <property type="match status" value="1"/>
</dbReference>
<protein>
    <recommendedName>
        <fullName evidence="11">CBS domain-containing protein</fullName>
    </recommendedName>
</protein>
<dbReference type="InterPro" id="IPR036318">
    <property type="entry name" value="FAD-bd_PCMH-like_sf"/>
</dbReference>
<dbReference type="InterPro" id="IPR000644">
    <property type="entry name" value="CBS_dom"/>
</dbReference>
<evidence type="ECO:0000313" key="13">
    <source>
        <dbReference type="Proteomes" id="UP000195514"/>
    </source>
</evidence>
<evidence type="ECO:0000256" key="3">
    <source>
        <dbReference type="ARBA" id="ARBA00022475"/>
    </source>
</evidence>
<dbReference type="InterPro" id="IPR016169">
    <property type="entry name" value="FAD-bd_PCMH_sub2"/>
</dbReference>
<evidence type="ECO:0000256" key="7">
    <source>
        <dbReference type="ARBA" id="ARBA00023122"/>
    </source>
</evidence>
<dbReference type="InterPro" id="IPR005170">
    <property type="entry name" value="Transptr-assoc_dom"/>
</dbReference>
<dbReference type="EMBL" id="LT859958">
    <property type="protein sequence ID" value="SMX53107.1"/>
    <property type="molecule type" value="Genomic_DNA"/>
</dbReference>
<evidence type="ECO:0000313" key="12">
    <source>
        <dbReference type="EMBL" id="SMX53107.1"/>
    </source>
</evidence>
<evidence type="ECO:0000256" key="9">
    <source>
        <dbReference type="PROSITE-ProRule" id="PRU00703"/>
    </source>
</evidence>
<dbReference type="SUPFAM" id="SSF56176">
    <property type="entry name" value="FAD-binding/transporter-associated domain-like"/>
    <property type="match status" value="1"/>
</dbReference>
<feature type="transmembrane region" description="Helical" evidence="10">
    <location>
        <begin position="132"/>
        <end position="150"/>
    </location>
</feature>
<dbReference type="PROSITE" id="PS51371">
    <property type="entry name" value="CBS"/>
    <property type="match status" value="2"/>
</dbReference>
<feature type="domain" description="CBS" evidence="11">
    <location>
        <begin position="202"/>
        <end position="261"/>
    </location>
</feature>
<dbReference type="PANTHER" id="PTHR22777">
    <property type="entry name" value="HEMOLYSIN-RELATED"/>
    <property type="match status" value="1"/>
</dbReference>
<gene>
    <name evidence="12" type="ORF">CFX1CAM_0041</name>
</gene>
<proteinExistence type="inferred from homology"/>
<dbReference type="Pfam" id="PF03471">
    <property type="entry name" value="CorC_HlyC"/>
    <property type="match status" value="1"/>
</dbReference>
<dbReference type="GO" id="GO:0005886">
    <property type="term" value="C:plasma membrane"/>
    <property type="evidence" value="ECO:0007669"/>
    <property type="project" value="UniProtKB-SubCell"/>
</dbReference>
<evidence type="ECO:0000259" key="11">
    <source>
        <dbReference type="PROSITE" id="PS51371"/>
    </source>
</evidence>
<keyword evidence="3" id="KW-1003">Cell membrane</keyword>
<keyword evidence="7 9" id="KW-0129">CBS domain</keyword>
<feature type="transmembrane region" description="Helical" evidence="10">
    <location>
        <begin position="6"/>
        <end position="24"/>
    </location>
</feature>
<dbReference type="FunFam" id="3.10.580.10:FF:000002">
    <property type="entry name" value="Magnesium/cobalt efflux protein CorC"/>
    <property type="match status" value="1"/>
</dbReference>
<dbReference type="Pfam" id="PF00571">
    <property type="entry name" value="CBS"/>
    <property type="match status" value="2"/>
</dbReference>
<comment type="subcellular location">
    <subcellularLocation>
        <location evidence="1">Cell membrane</location>
        <topology evidence="1">Multi-pass membrane protein</topology>
    </subcellularLocation>
</comment>
<reference evidence="13" key="1">
    <citation type="submission" date="2017-05" db="EMBL/GenBank/DDBJ databases">
        <authorList>
            <person name="Kirkegaard R."/>
            <person name="Mcilroy J S."/>
        </authorList>
    </citation>
    <scope>NUCLEOTIDE SEQUENCE [LARGE SCALE GENOMIC DNA]</scope>
</reference>
<name>A0A1Y6K2L4_9CHLR</name>
<dbReference type="Gene3D" id="3.30.465.10">
    <property type="match status" value="1"/>
</dbReference>
<evidence type="ECO:0000256" key="2">
    <source>
        <dbReference type="ARBA" id="ARBA00006337"/>
    </source>
</evidence>
<dbReference type="Proteomes" id="UP000195514">
    <property type="component" value="Chromosome I"/>
</dbReference>
<dbReference type="GO" id="GO:0050660">
    <property type="term" value="F:flavin adenine dinucleotide binding"/>
    <property type="evidence" value="ECO:0007669"/>
    <property type="project" value="InterPro"/>
</dbReference>
<accession>A0A1Y6K2L4</accession>
<evidence type="ECO:0000256" key="10">
    <source>
        <dbReference type="SAM" id="Phobius"/>
    </source>
</evidence>
<feature type="transmembrane region" description="Helical" evidence="10">
    <location>
        <begin position="68"/>
        <end position="86"/>
    </location>
</feature>
<dbReference type="InterPro" id="IPR044751">
    <property type="entry name" value="Ion_transp-like_CBS"/>
</dbReference>
<dbReference type="RefSeq" id="WP_087861066.1">
    <property type="nucleotide sequence ID" value="NZ_LT859958.1"/>
</dbReference>
<dbReference type="PANTHER" id="PTHR22777:SF32">
    <property type="entry name" value="UPF0053 INNER MEMBRANE PROTEIN YFJD"/>
    <property type="match status" value="1"/>
</dbReference>
<keyword evidence="6 10" id="KW-1133">Transmembrane helix</keyword>
<dbReference type="OrthoDB" id="9798188at2"/>
<evidence type="ECO:0000256" key="4">
    <source>
        <dbReference type="ARBA" id="ARBA00022692"/>
    </source>
</evidence>
<sequence>MTNSLLLWILLTISVLLNLLVVVIKASYTHVRLPFLLNLREGREKTVEMTVNLAEDSRLHVGLNFAQTLLHFALACFWVDIFRSALPDLSLGWLVAYFLIGMILVVILEYFVKAQIMKNAEENALRFRGFAIVLKALFYPLSSVILAILGPNAKRVALASMTEEDLKEWVEVGQHEGSLEKGEREMIYSIFQFGDTLAKEIMVPRIDLITLDIDSTLGEARTAFIQGGHSRVPVYEETVDNVVGLLYAKDLLSLQQDDDLISDHRDMLRLAYFVPESKKVDEVLADMQARSMHMAIVVDEYGGVAGVVTLEDIVEEIIGEIRDEYDESEEMPYLQVGEDEYVFQGRVDLDVFNEVMGTDIDTDKADTIGGFIYSEIGDVPTGGEHLIFDNLTLIVEQVDGRRIVKVRAKKHLTESIKQDHENVNG</sequence>
<evidence type="ECO:0000256" key="5">
    <source>
        <dbReference type="ARBA" id="ARBA00022737"/>
    </source>
</evidence>
<dbReference type="SMART" id="SM00116">
    <property type="entry name" value="CBS"/>
    <property type="match status" value="2"/>
</dbReference>
<feature type="transmembrane region" description="Helical" evidence="10">
    <location>
        <begin position="92"/>
        <end position="112"/>
    </location>
</feature>
<dbReference type="KEGG" id="abat:CFX1CAM_0041"/>
<organism evidence="12 13">
    <name type="scientific">Candidatus Brevifilum fermentans</name>
    <dbReference type="NCBI Taxonomy" id="1986204"/>
    <lineage>
        <taxon>Bacteria</taxon>
        <taxon>Bacillati</taxon>
        <taxon>Chloroflexota</taxon>
        <taxon>Anaerolineae</taxon>
        <taxon>Anaerolineales</taxon>
        <taxon>Anaerolineaceae</taxon>
        <taxon>Candidatus Brevifilum</taxon>
    </lineage>
</organism>
<dbReference type="AlphaFoldDB" id="A0A1Y6K2L4"/>
<dbReference type="Gene3D" id="3.10.580.10">
    <property type="entry name" value="CBS-domain"/>
    <property type="match status" value="1"/>
</dbReference>
<dbReference type="InterPro" id="IPR002550">
    <property type="entry name" value="CNNM"/>
</dbReference>
<keyword evidence="4 10" id="KW-0812">Transmembrane</keyword>
<dbReference type="InterPro" id="IPR046342">
    <property type="entry name" value="CBS_dom_sf"/>
</dbReference>